<dbReference type="OrthoDB" id="26282at2759"/>
<evidence type="ECO:0000256" key="4">
    <source>
        <dbReference type="RuleBase" id="RU369035"/>
    </source>
</evidence>
<dbReference type="InterPro" id="IPR008847">
    <property type="entry name" value="Suf"/>
</dbReference>
<keyword evidence="4" id="KW-0963">Cytoplasm</keyword>
<keyword evidence="8" id="KW-1185">Reference proteome</keyword>
<evidence type="ECO:0000313" key="8">
    <source>
        <dbReference type="Proteomes" id="UP000193685"/>
    </source>
</evidence>
<dbReference type="RefSeq" id="XP_040723062.1">
    <property type="nucleotide sequence ID" value="XM_040865980.1"/>
</dbReference>
<dbReference type="STRING" id="56484.A0A1Y2F1U4"/>
<evidence type="ECO:0000259" key="6">
    <source>
        <dbReference type="Pfam" id="PF05843"/>
    </source>
</evidence>
<organism evidence="7 8">
    <name type="scientific">Protomyces lactucae-debilis</name>
    <dbReference type="NCBI Taxonomy" id="2754530"/>
    <lineage>
        <taxon>Eukaryota</taxon>
        <taxon>Fungi</taxon>
        <taxon>Dikarya</taxon>
        <taxon>Ascomycota</taxon>
        <taxon>Taphrinomycotina</taxon>
        <taxon>Taphrinomycetes</taxon>
        <taxon>Taphrinales</taxon>
        <taxon>Protomycetaceae</taxon>
        <taxon>Protomyces</taxon>
    </lineage>
</organism>
<dbReference type="PANTHER" id="PTHR19980">
    <property type="entry name" value="RNA CLEAVAGE STIMULATION FACTOR"/>
    <property type="match status" value="1"/>
</dbReference>
<dbReference type="InterPro" id="IPR019734">
    <property type="entry name" value="TPR_rpt"/>
</dbReference>
<evidence type="ECO:0000256" key="2">
    <source>
        <dbReference type="ARBA" id="ARBA00023242"/>
    </source>
</evidence>
<comment type="function">
    <text evidence="4">Component of the cleavage factor IA (CFIA) complex, which is involved in the endonucleolytic cleavage during polyadenylation-dependent pre-mRNA 3'-end formation.</text>
</comment>
<evidence type="ECO:0000256" key="5">
    <source>
        <dbReference type="SAM" id="MobiDB-lite"/>
    </source>
</evidence>
<dbReference type="EMBL" id="MCFI01000019">
    <property type="protein sequence ID" value="ORY77677.1"/>
    <property type="molecule type" value="Genomic_DNA"/>
</dbReference>
<evidence type="ECO:0000256" key="3">
    <source>
        <dbReference type="PROSITE-ProRule" id="PRU00339"/>
    </source>
</evidence>
<dbReference type="SUPFAM" id="SSF48452">
    <property type="entry name" value="TPR-like"/>
    <property type="match status" value="2"/>
</dbReference>
<reference evidence="7 8" key="1">
    <citation type="submission" date="2016-07" db="EMBL/GenBank/DDBJ databases">
        <title>Pervasive Adenine N6-methylation of Active Genes in Fungi.</title>
        <authorList>
            <consortium name="DOE Joint Genome Institute"/>
            <person name="Mondo S.J."/>
            <person name="Dannebaum R.O."/>
            <person name="Kuo R.C."/>
            <person name="Labutti K."/>
            <person name="Haridas S."/>
            <person name="Kuo A."/>
            <person name="Salamov A."/>
            <person name="Ahrendt S.R."/>
            <person name="Lipzen A."/>
            <person name="Sullivan W."/>
            <person name="Andreopoulos W.B."/>
            <person name="Clum A."/>
            <person name="Lindquist E."/>
            <person name="Daum C."/>
            <person name="Ramamoorthy G.K."/>
            <person name="Gryganskyi A."/>
            <person name="Culley D."/>
            <person name="Magnuson J.K."/>
            <person name="James T.Y."/>
            <person name="O'Malley M.A."/>
            <person name="Stajich J.E."/>
            <person name="Spatafora J.W."/>
            <person name="Visel A."/>
            <person name="Grigoriev I.V."/>
        </authorList>
    </citation>
    <scope>NUCLEOTIDE SEQUENCE [LARGE SCALE GENOMIC DNA]</scope>
    <source>
        <strain evidence="7 8">12-1054</strain>
    </source>
</reference>
<dbReference type="PANTHER" id="PTHR19980:SF0">
    <property type="entry name" value="CLEAVAGE STIMULATION FACTOR SUBUNIT 3"/>
    <property type="match status" value="1"/>
</dbReference>
<dbReference type="GO" id="GO:0005634">
    <property type="term" value="C:nucleus"/>
    <property type="evidence" value="ECO:0007669"/>
    <property type="project" value="UniProtKB-SubCell"/>
</dbReference>
<evidence type="ECO:0000313" key="7">
    <source>
        <dbReference type="EMBL" id="ORY77677.1"/>
    </source>
</evidence>
<dbReference type="GO" id="GO:0003729">
    <property type="term" value="F:mRNA binding"/>
    <property type="evidence" value="ECO:0007669"/>
    <property type="project" value="TreeGrafter"/>
</dbReference>
<dbReference type="SMART" id="SM00386">
    <property type="entry name" value="HAT"/>
    <property type="match status" value="7"/>
</dbReference>
<proteinExistence type="predicted"/>
<dbReference type="Gene3D" id="1.25.40.1040">
    <property type="match status" value="1"/>
</dbReference>
<feature type="compositionally biased region" description="Basic and acidic residues" evidence="5">
    <location>
        <begin position="680"/>
        <end position="701"/>
    </location>
</feature>
<dbReference type="InterPro" id="IPR011990">
    <property type="entry name" value="TPR-like_helical_dom_sf"/>
</dbReference>
<keyword evidence="4" id="KW-0507">mRNA processing</keyword>
<keyword evidence="3" id="KW-0802">TPR repeat</keyword>
<dbReference type="Pfam" id="PF05843">
    <property type="entry name" value="Suf"/>
    <property type="match status" value="1"/>
</dbReference>
<feature type="domain" description="Suppressor of forked" evidence="6">
    <location>
        <begin position="17"/>
        <end position="564"/>
    </location>
</feature>
<dbReference type="InterPro" id="IPR045243">
    <property type="entry name" value="Rna14-like"/>
</dbReference>
<feature type="region of interest" description="Disordered" evidence="5">
    <location>
        <begin position="655"/>
        <end position="701"/>
    </location>
</feature>
<comment type="caution">
    <text evidence="7">The sequence shown here is derived from an EMBL/GenBank/DDBJ whole genome shotgun (WGS) entry which is preliminary data.</text>
</comment>
<evidence type="ECO:0000256" key="1">
    <source>
        <dbReference type="ARBA" id="ARBA00022737"/>
    </source>
</evidence>
<sequence>MSASPARKGDRLEADTAGILEDRIEENKYDFEAYLSLARFQRDKAKLDEAREAYEKLLRLLPACASVWIEYADLEASASEFQRVEQIFTKCLQSVLNVELWSYYLAYIKRMNDLSTGGAQARATVAQAYEFVLSHVGFDVKAGSLWLDYIQFIRRTYQRAVVIPLNSVEQLWREYDSFENTVSKATARKFLSERSPAYMTARACARELLQMTEPLRQATFPALPTRNAAENSYVTSWRRWIGWEKQDPLELDDPKQLQSRVKYAYKQCLQFCRFFPEMWFDAAFYAASIGENDLALYQEGLEANPTSWLLGFAYAEAEELAKHGDVVKGTFDKLISSNKEAMSELESQIDEAAQSAGAEKKLKIGAEDDDDSDEDEEPGQDMAALANVEELRSRLKRYAEEGTTAYIMYMRAMRRLEGIKAARAIFARAIKESKHTWHIYVASALMEHHCSKDSNVAVKIFGRGLKHHSENPDFVLEYLNFLIAIKDDTNARALFEQTTAKLEGHKAVKLFERFYEYESMYGDLITAQKMATRMSEIDPSANVLTRFGKRFTFSDCDPIASRDLGLTRLPAATGPFPPPPPPLSLPPFAGMSMLHGDGIHAAVRPPPAPVPPAVLDLLTRLPPSSAMDSSRQFHAKALVDVVASLDLEAYQAKQQKQAKSATSNATKRKAAAAAVVPPPEELRALGKHNDAKDIYNAKRRA</sequence>
<dbReference type="GO" id="GO:0005737">
    <property type="term" value="C:cytoplasm"/>
    <property type="evidence" value="ECO:0007669"/>
    <property type="project" value="UniProtKB-SubCell"/>
</dbReference>
<feature type="repeat" description="TPR" evidence="3">
    <location>
        <begin position="31"/>
        <end position="64"/>
    </location>
</feature>
<dbReference type="Proteomes" id="UP000193685">
    <property type="component" value="Unassembled WGS sequence"/>
</dbReference>
<accession>A0A1Y2F1U4</accession>
<feature type="compositionally biased region" description="Low complexity" evidence="5">
    <location>
        <begin position="655"/>
        <end position="665"/>
    </location>
</feature>
<comment type="subcellular location">
    <subcellularLocation>
        <location evidence="4">Nucleus</location>
    </subcellularLocation>
    <subcellularLocation>
        <location evidence="4">Cytoplasm</location>
    </subcellularLocation>
    <text evidence="4">Nucleus and/or cytoplasm.</text>
</comment>
<dbReference type="InterPro" id="IPR003107">
    <property type="entry name" value="HAT"/>
</dbReference>
<dbReference type="GeneID" id="63782579"/>
<dbReference type="AlphaFoldDB" id="A0A1Y2F1U4"/>
<keyword evidence="1" id="KW-0677">Repeat</keyword>
<dbReference type="PROSITE" id="PS50005">
    <property type="entry name" value="TPR"/>
    <property type="match status" value="1"/>
</dbReference>
<dbReference type="OMA" id="PKRQYFK"/>
<keyword evidence="2 4" id="KW-0539">Nucleus</keyword>
<protein>
    <recommendedName>
        <fullName evidence="4">mRNA 3'-end-processing protein RNA14</fullName>
    </recommendedName>
</protein>
<gene>
    <name evidence="7" type="ORF">BCR37DRAFT_119090</name>
</gene>
<name>A0A1Y2F1U4_PROLT</name>
<dbReference type="GO" id="GO:0180010">
    <property type="term" value="P:co-transcriptional mRNA 3'-end processing, cleavage and polyadenylation pathway"/>
    <property type="evidence" value="ECO:0007669"/>
    <property type="project" value="UniProtKB-UniRule"/>
</dbReference>